<proteinExistence type="predicted"/>
<gene>
    <name evidence="3" type="ORF">A9D12_01720</name>
</gene>
<dbReference type="AlphaFoldDB" id="A0A192D817"/>
<dbReference type="InterPro" id="IPR025538">
    <property type="entry name" value="DUF4424"/>
</dbReference>
<evidence type="ECO:0000256" key="1">
    <source>
        <dbReference type="SAM" id="SignalP"/>
    </source>
</evidence>
<name>A0A192D817_9SPHN</name>
<keyword evidence="4" id="KW-1185">Reference proteome</keyword>
<feature type="domain" description="DUF4424" evidence="2">
    <location>
        <begin position="21"/>
        <end position="328"/>
    </location>
</feature>
<reference evidence="3 4" key="1">
    <citation type="submission" date="2016-05" db="EMBL/GenBank/DDBJ databases">
        <title>Compelete Genome Sequence of Bacteriochlorophyll-Synthesizing Bacterium Porphyrobacter neustonensis DSM 9434.</title>
        <authorList>
            <person name="Shi X.-L."/>
            <person name="Wu Y.-H."/>
            <person name="Cheng H."/>
            <person name="Xu L."/>
            <person name="Zhang X.-Q."/>
            <person name="Wang C.-S."/>
            <person name="Xu X.-W."/>
        </authorList>
    </citation>
    <scope>NUCLEOTIDE SEQUENCE [LARGE SCALE GENOMIC DNA]</scope>
    <source>
        <strain evidence="3 4">DSM 9434</strain>
    </source>
</reference>
<feature type="signal peptide" evidence="1">
    <location>
        <begin position="1"/>
        <end position="21"/>
    </location>
</feature>
<evidence type="ECO:0000313" key="3">
    <source>
        <dbReference type="EMBL" id="ANK14007.1"/>
    </source>
</evidence>
<dbReference type="Pfam" id="PF14415">
    <property type="entry name" value="DUF4424"/>
    <property type="match status" value="1"/>
</dbReference>
<dbReference type="KEGG" id="pns:A9D12_01720"/>
<protein>
    <recommendedName>
        <fullName evidence="2">DUF4424 domain-containing protein</fullName>
    </recommendedName>
</protein>
<sequence length="339" mass="37550">MMRSAVMAAGLLAFLPAPAKANDTQAALGLGGLIFERSDEIAMESEDLYLSHDKVRVRYTYRNLTSKPVTILVAFPLPDVPLDGRDLEWIESAYPDWDAIGMTTKVDGKQVELLRIDVPKLGGKDISARLKERGWPVRYWQDEGFHARLAALSADDKSELVGEGLLSADQLTGHELRPLWTVSTAFVRTQTFPPGKAVTVEHAYEPMIGGTVTSALDREARYESMAGPDGYEARYCVDGPFLRGYDRRRYTADGGRIETVMPVETWLSYVLATGANWKGPIKRFKLTVDKPGPQVLVSLCMDGLTRVSPTRFEVVKTDFEPTRDIDILFLEVVSSDGGS</sequence>
<organism evidence="3 4">
    <name type="scientific">Erythrobacter neustonensis</name>
    <dbReference type="NCBI Taxonomy" id="1112"/>
    <lineage>
        <taxon>Bacteria</taxon>
        <taxon>Pseudomonadati</taxon>
        <taxon>Pseudomonadota</taxon>
        <taxon>Alphaproteobacteria</taxon>
        <taxon>Sphingomonadales</taxon>
        <taxon>Erythrobacteraceae</taxon>
        <taxon>Erythrobacter/Porphyrobacter group</taxon>
        <taxon>Erythrobacter</taxon>
    </lineage>
</organism>
<feature type="chain" id="PRO_5008251884" description="DUF4424 domain-containing protein" evidence="1">
    <location>
        <begin position="22"/>
        <end position="339"/>
    </location>
</feature>
<dbReference type="Proteomes" id="UP000078263">
    <property type="component" value="Chromosome"/>
</dbReference>
<accession>A0A192D817</accession>
<dbReference type="EMBL" id="CP016033">
    <property type="protein sequence ID" value="ANK14007.1"/>
    <property type="molecule type" value="Genomic_DNA"/>
</dbReference>
<keyword evidence="1" id="KW-0732">Signal</keyword>
<dbReference type="STRING" id="1112.A9D12_01720"/>
<evidence type="ECO:0000313" key="4">
    <source>
        <dbReference type="Proteomes" id="UP000078263"/>
    </source>
</evidence>
<dbReference type="Gene3D" id="2.60.40.3680">
    <property type="match status" value="1"/>
</dbReference>
<evidence type="ECO:0000259" key="2">
    <source>
        <dbReference type="Pfam" id="PF14415"/>
    </source>
</evidence>